<sequence>MAEIARFKPPGTGTREGKAADDLAVSALRSVHDAIECLGQGWDAAAWLALWTSAREGDAAAERLNDALASPIDEQEDAYERVLGLSTADVRQGSGLTSRARIAAAWARDPRGLDRRLHRQMRHLIDESLPLTGELRQHLTILAASDRPLIAHRAVMHARDLVTKNLKADLERTRAVIARHVQREPLMLSAFQGLVNAWKTYRAATFEGDQVRPLADLYKVISEGDVKLTSIAVLQLLGRQIPPRVTLSTIADLLGAEKSDPLCSMLAAVVLPEWRNAIAHEEFHWDASQGKVMLGDQAVELDEMLDTALQARTICQGFEIGVAVSYAQNSQMNPWQVDENNEVTRCLDMLQVMGEVGQPVLDVQRRGTCMYMQVPNLSGGTMRTLLRALLRAAQVDKGITRWELRQEAERPVLCIDQSAIQVALNLADGLWGTIDPLFFVELPLIAHAMKNAGEVADVSATTVLCLAAAHVAGERDRLAGLLAVGAEPAKAELLEAAGHVCSGLRAAAVFIAEENADRRVERFVQVLAGECQWLATAPPPALIRAFLPAERVLRRHAPARVPWIGSQSMQKR</sequence>
<accession>A0ABW1CBK2</accession>
<dbReference type="Proteomes" id="UP001596058">
    <property type="component" value="Unassembled WGS sequence"/>
</dbReference>
<organism evidence="1 2">
    <name type="scientific">Nonomuraea insulae</name>
    <dbReference type="NCBI Taxonomy" id="1616787"/>
    <lineage>
        <taxon>Bacteria</taxon>
        <taxon>Bacillati</taxon>
        <taxon>Actinomycetota</taxon>
        <taxon>Actinomycetes</taxon>
        <taxon>Streptosporangiales</taxon>
        <taxon>Streptosporangiaceae</taxon>
        <taxon>Nonomuraea</taxon>
    </lineage>
</organism>
<evidence type="ECO:0000313" key="1">
    <source>
        <dbReference type="EMBL" id="MFC5822479.1"/>
    </source>
</evidence>
<protein>
    <submittedName>
        <fullName evidence="1">Uncharacterized protein</fullName>
    </submittedName>
</protein>
<evidence type="ECO:0000313" key="2">
    <source>
        <dbReference type="Proteomes" id="UP001596058"/>
    </source>
</evidence>
<comment type="caution">
    <text evidence="1">The sequence shown here is derived from an EMBL/GenBank/DDBJ whole genome shotgun (WGS) entry which is preliminary data.</text>
</comment>
<proteinExistence type="predicted"/>
<keyword evidence="2" id="KW-1185">Reference proteome</keyword>
<reference evidence="2" key="1">
    <citation type="journal article" date="2019" name="Int. J. Syst. Evol. Microbiol.">
        <title>The Global Catalogue of Microorganisms (GCM) 10K type strain sequencing project: providing services to taxonomists for standard genome sequencing and annotation.</title>
        <authorList>
            <consortium name="The Broad Institute Genomics Platform"/>
            <consortium name="The Broad Institute Genome Sequencing Center for Infectious Disease"/>
            <person name="Wu L."/>
            <person name="Ma J."/>
        </authorList>
    </citation>
    <scope>NUCLEOTIDE SEQUENCE [LARGE SCALE GENOMIC DNA]</scope>
    <source>
        <strain evidence="2">CCUG 53903</strain>
    </source>
</reference>
<name>A0ABW1CBK2_9ACTN</name>
<dbReference type="RefSeq" id="WP_379512032.1">
    <property type="nucleotide sequence ID" value="NZ_JBHSPA010000003.1"/>
</dbReference>
<dbReference type="EMBL" id="JBHSPA010000003">
    <property type="protein sequence ID" value="MFC5822479.1"/>
    <property type="molecule type" value="Genomic_DNA"/>
</dbReference>
<gene>
    <name evidence="1" type="ORF">ACFPZ3_01295</name>
</gene>